<dbReference type="InterPro" id="IPR027417">
    <property type="entry name" value="P-loop_NTPase"/>
</dbReference>
<evidence type="ECO:0000256" key="4">
    <source>
        <dbReference type="ARBA" id="ARBA00022840"/>
    </source>
</evidence>
<reference evidence="7" key="2">
    <citation type="journal article" date="2021" name="PeerJ">
        <title>Extensive microbial diversity within the chicken gut microbiome revealed by metagenomics and culture.</title>
        <authorList>
            <person name="Gilroy R."/>
            <person name="Ravi A."/>
            <person name="Getino M."/>
            <person name="Pursley I."/>
            <person name="Horton D.L."/>
            <person name="Alikhan N.F."/>
            <person name="Baker D."/>
            <person name="Gharbi K."/>
            <person name="Hall N."/>
            <person name="Watson M."/>
            <person name="Adriaenssens E.M."/>
            <person name="Foster-Nyarko E."/>
            <person name="Jarju S."/>
            <person name="Secka A."/>
            <person name="Antonio M."/>
            <person name="Oren A."/>
            <person name="Chaudhuri R.R."/>
            <person name="La Ragione R."/>
            <person name="Hildebrand F."/>
            <person name="Pallen M.J."/>
        </authorList>
    </citation>
    <scope>NUCLEOTIDE SEQUENCE</scope>
    <source>
        <strain evidence="7">ChiGjej1B1-24693</strain>
    </source>
</reference>
<dbReference type="InterPro" id="IPR003593">
    <property type="entry name" value="AAA+_ATPase"/>
</dbReference>
<evidence type="ECO:0000256" key="3">
    <source>
        <dbReference type="ARBA" id="ARBA00022741"/>
    </source>
</evidence>
<dbReference type="GO" id="GO:0005524">
    <property type="term" value="F:ATP binding"/>
    <property type="evidence" value="ECO:0007669"/>
    <property type="project" value="UniProtKB-KW"/>
</dbReference>
<dbReference type="InterPro" id="IPR003439">
    <property type="entry name" value="ABC_transporter-like_ATP-bd"/>
</dbReference>
<proteinExistence type="inferred from homology"/>
<dbReference type="GO" id="GO:0016887">
    <property type="term" value="F:ATP hydrolysis activity"/>
    <property type="evidence" value="ECO:0007669"/>
    <property type="project" value="InterPro"/>
</dbReference>
<evidence type="ECO:0000256" key="1">
    <source>
        <dbReference type="ARBA" id="ARBA00005417"/>
    </source>
</evidence>
<evidence type="ECO:0000259" key="6">
    <source>
        <dbReference type="PROSITE" id="PS50893"/>
    </source>
</evidence>
<dbReference type="EMBL" id="DVLP01000402">
    <property type="protein sequence ID" value="HIT76664.1"/>
    <property type="molecule type" value="Genomic_DNA"/>
</dbReference>
<dbReference type="Gene3D" id="3.40.50.300">
    <property type="entry name" value="P-loop containing nucleotide triphosphate hydrolases"/>
    <property type="match status" value="1"/>
</dbReference>
<sequence>MDVTETRPEETAPHDPGSSPSTPEEPGPSVIVDDVHVKYRVFGGRKRSTAPEMGRFRRLLNRSREHVGSVSEVHAVRGVSFVARHGESIGLIGMNGAGKSTLLRAMAGVMPMSSGSIYIDGRAALMGVNAALMRSLSGERNIILGGLALGLTRAEIDERFDEIVEFSGVGDHISLPMTAYSTGMAARLRFAISTAAVPDVLLIDEALATGDAAFKERSTERIAKIREQAGTVFLVSHSSRSIRHMCDRAIWIDHGEIIDDGPVDEVVPRYSKEVKRRR</sequence>
<protein>
    <submittedName>
        <fullName evidence="7">ABC transporter ATP-binding protein</fullName>
    </submittedName>
</protein>
<dbReference type="GO" id="GO:0140359">
    <property type="term" value="F:ABC-type transporter activity"/>
    <property type="evidence" value="ECO:0007669"/>
    <property type="project" value="InterPro"/>
</dbReference>
<dbReference type="SMART" id="SM00382">
    <property type="entry name" value="AAA"/>
    <property type="match status" value="1"/>
</dbReference>
<dbReference type="PANTHER" id="PTHR46743:SF2">
    <property type="entry name" value="TEICHOIC ACIDS EXPORT ATP-BINDING PROTEIN TAGH"/>
    <property type="match status" value="1"/>
</dbReference>
<comment type="caution">
    <text evidence="7">The sequence shown here is derived from an EMBL/GenBank/DDBJ whole genome shotgun (WGS) entry which is preliminary data.</text>
</comment>
<dbReference type="Pfam" id="PF00005">
    <property type="entry name" value="ABC_tran"/>
    <property type="match status" value="1"/>
</dbReference>
<accession>A0A9D1H021</accession>
<keyword evidence="3" id="KW-0547">Nucleotide-binding</keyword>
<dbReference type="Proteomes" id="UP000886842">
    <property type="component" value="Unassembled WGS sequence"/>
</dbReference>
<dbReference type="PANTHER" id="PTHR46743">
    <property type="entry name" value="TEICHOIC ACIDS EXPORT ATP-BINDING PROTEIN TAGH"/>
    <property type="match status" value="1"/>
</dbReference>
<dbReference type="InterPro" id="IPR050683">
    <property type="entry name" value="Bact_Polysacc_Export_ATP-bd"/>
</dbReference>
<evidence type="ECO:0000256" key="2">
    <source>
        <dbReference type="ARBA" id="ARBA00022448"/>
    </source>
</evidence>
<gene>
    <name evidence="7" type="ORF">IAA98_13865</name>
</gene>
<dbReference type="PROSITE" id="PS50893">
    <property type="entry name" value="ABC_TRANSPORTER_2"/>
    <property type="match status" value="1"/>
</dbReference>
<feature type="compositionally biased region" description="Low complexity" evidence="5">
    <location>
        <begin position="16"/>
        <end position="29"/>
    </location>
</feature>
<feature type="region of interest" description="Disordered" evidence="5">
    <location>
        <begin position="1"/>
        <end position="30"/>
    </location>
</feature>
<dbReference type="SUPFAM" id="SSF52540">
    <property type="entry name" value="P-loop containing nucleoside triphosphate hydrolases"/>
    <property type="match status" value="1"/>
</dbReference>
<dbReference type="GO" id="GO:0016020">
    <property type="term" value="C:membrane"/>
    <property type="evidence" value="ECO:0007669"/>
    <property type="project" value="InterPro"/>
</dbReference>
<keyword evidence="2" id="KW-0813">Transport</keyword>
<feature type="compositionally biased region" description="Basic and acidic residues" evidence="5">
    <location>
        <begin position="1"/>
        <end position="13"/>
    </location>
</feature>
<dbReference type="InterPro" id="IPR015860">
    <property type="entry name" value="ABC_transpr_TagH-like"/>
</dbReference>
<feature type="domain" description="ABC transporter" evidence="6">
    <location>
        <begin position="57"/>
        <end position="278"/>
    </location>
</feature>
<evidence type="ECO:0000313" key="8">
    <source>
        <dbReference type="Proteomes" id="UP000886842"/>
    </source>
</evidence>
<keyword evidence="4 7" id="KW-0067">ATP-binding</keyword>
<dbReference type="CDD" id="cd03220">
    <property type="entry name" value="ABC_KpsT_Wzt"/>
    <property type="match status" value="1"/>
</dbReference>
<name>A0A9D1H021_9ACTN</name>
<evidence type="ECO:0000313" key="7">
    <source>
        <dbReference type="EMBL" id="HIT76664.1"/>
    </source>
</evidence>
<dbReference type="AlphaFoldDB" id="A0A9D1H021"/>
<comment type="similarity">
    <text evidence="1">Belongs to the ABC transporter superfamily.</text>
</comment>
<evidence type="ECO:0000256" key="5">
    <source>
        <dbReference type="SAM" id="MobiDB-lite"/>
    </source>
</evidence>
<organism evidence="7 8">
    <name type="scientific">Candidatus Avipropionibacterium avicola</name>
    <dbReference type="NCBI Taxonomy" id="2840701"/>
    <lineage>
        <taxon>Bacteria</taxon>
        <taxon>Bacillati</taxon>
        <taxon>Actinomycetota</taxon>
        <taxon>Actinomycetes</taxon>
        <taxon>Propionibacteriales</taxon>
        <taxon>Propionibacteriaceae</taxon>
        <taxon>Propionibacteriaceae incertae sedis</taxon>
        <taxon>Candidatus Avipropionibacterium</taxon>
    </lineage>
</organism>
<reference evidence="7" key="1">
    <citation type="submission" date="2020-10" db="EMBL/GenBank/DDBJ databases">
        <authorList>
            <person name="Gilroy R."/>
        </authorList>
    </citation>
    <scope>NUCLEOTIDE SEQUENCE</scope>
    <source>
        <strain evidence="7">ChiGjej1B1-24693</strain>
    </source>
</reference>